<protein>
    <submittedName>
        <fullName evidence="1">Uncharacterized protein</fullName>
    </submittedName>
</protein>
<reference evidence="1" key="1">
    <citation type="submission" date="2019-03" db="EMBL/GenBank/DDBJ databases">
        <authorList>
            <person name="Mank J."/>
            <person name="Almeida P."/>
        </authorList>
    </citation>
    <scope>NUCLEOTIDE SEQUENCE</scope>
    <source>
        <strain evidence="1">78183</strain>
    </source>
</reference>
<dbReference type="AlphaFoldDB" id="A0A6N2L3P2"/>
<accession>A0A6N2L3P2</accession>
<name>A0A6N2L3P2_SALVM</name>
<gene>
    <name evidence="1" type="ORF">SVIM_LOCUS111035</name>
</gene>
<sequence>MTRRTNLRAHNRKYEAVFDTAPSTNSMALETTSMGQQQGLIVATRSSVETWDMSASLFSLNHEGEFPHNHYKRDYT</sequence>
<evidence type="ECO:0000313" key="1">
    <source>
        <dbReference type="EMBL" id="VFU29893.1"/>
    </source>
</evidence>
<dbReference type="EMBL" id="CAADRP010000557">
    <property type="protein sequence ID" value="VFU29893.1"/>
    <property type="molecule type" value="Genomic_DNA"/>
</dbReference>
<organism evidence="1">
    <name type="scientific">Salix viminalis</name>
    <name type="common">Common osier</name>
    <name type="synonym">Basket willow</name>
    <dbReference type="NCBI Taxonomy" id="40686"/>
    <lineage>
        <taxon>Eukaryota</taxon>
        <taxon>Viridiplantae</taxon>
        <taxon>Streptophyta</taxon>
        <taxon>Embryophyta</taxon>
        <taxon>Tracheophyta</taxon>
        <taxon>Spermatophyta</taxon>
        <taxon>Magnoliopsida</taxon>
        <taxon>eudicotyledons</taxon>
        <taxon>Gunneridae</taxon>
        <taxon>Pentapetalae</taxon>
        <taxon>rosids</taxon>
        <taxon>fabids</taxon>
        <taxon>Malpighiales</taxon>
        <taxon>Salicaceae</taxon>
        <taxon>Saliceae</taxon>
        <taxon>Salix</taxon>
    </lineage>
</organism>
<proteinExistence type="predicted"/>